<feature type="compositionally biased region" description="Acidic residues" evidence="1">
    <location>
        <begin position="122"/>
        <end position="139"/>
    </location>
</feature>
<evidence type="ECO:0000313" key="3">
    <source>
        <dbReference type="EMBL" id="MDZ5759681.1"/>
    </source>
</evidence>
<name>A0AAW9K8W5_CARML</name>
<accession>A0AAW9K8W5</accession>
<sequence length="324" mass="36143">MTEKKTNEEEIKTNEEEVVVTPENEVLKDSEETVVDTETETTPAKEDEVAPSDTETVVEDDVVTEEVIVDEEVPSKDLNEVDATTETTATNTAEEVILEEGIEALASSGVVEGVSIEGEEIDGEFDEEDLEDEDLEDEEPKGKLAKHMGKILYSLLGIMIVAVLIFGYYVFPFFSKIGGTWQGENTAGTFKIVNKGSKSEFSFVDMNGVKGMNLVFTSELTRKGVNQFGATDTSVKIVLDKKTIDEANIKAFKELTDQVKVKDETDKEVVLVYTKAAYETAFKDTNLDEYFNYRLTNFNFALQGKDLMLKNKDFATPEVNFTRK</sequence>
<feature type="region of interest" description="Disordered" evidence="1">
    <location>
        <begin position="122"/>
        <end position="141"/>
    </location>
</feature>
<feature type="region of interest" description="Disordered" evidence="1">
    <location>
        <begin position="25"/>
        <end position="55"/>
    </location>
</feature>
<dbReference type="RefSeq" id="WP_322809351.1">
    <property type="nucleotide sequence ID" value="NZ_JAVBVO010000003.1"/>
</dbReference>
<keyword evidence="2" id="KW-0472">Membrane</keyword>
<keyword evidence="2" id="KW-1133">Transmembrane helix</keyword>
<comment type="caution">
    <text evidence="3">The sequence shown here is derived from an EMBL/GenBank/DDBJ whole genome shotgun (WGS) entry which is preliminary data.</text>
</comment>
<dbReference type="AlphaFoldDB" id="A0AAW9K8W5"/>
<evidence type="ECO:0000313" key="4">
    <source>
        <dbReference type="Proteomes" id="UP001290462"/>
    </source>
</evidence>
<reference evidence="3" key="1">
    <citation type="submission" date="2023-08" db="EMBL/GenBank/DDBJ databases">
        <title>Genomic characterization of piscicolin 126 produced by Carnobacterium maltaromaticum CM22 strain isolated from salmon (Salmo salar).</title>
        <authorList>
            <person name="Gonzalez-Gragera E."/>
            <person name="Garcia-Lopez J.D."/>
            <person name="Teso-Perez C."/>
            <person name="Gimenez-Hernandez I."/>
            <person name="Peralta-Sanchez J.M."/>
            <person name="Valdivia E."/>
            <person name="Montalban-Lopez M."/>
            <person name="Martin-Platero A.M."/>
            <person name="Banos A."/>
            <person name="Martinez-Bueno M."/>
        </authorList>
    </citation>
    <scope>NUCLEOTIDE SEQUENCE</scope>
    <source>
        <strain evidence="3">CM22</strain>
    </source>
</reference>
<evidence type="ECO:0000256" key="1">
    <source>
        <dbReference type="SAM" id="MobiDB-lite"/>
    </source>
</evidence>
<evidence type="ECO:0000256" key="2">
    <source>
        <dbReference type="SAM" id="Phobius"/>
    </source>
</evidence>
<feature type="transmembrane region" description="Helical" evidence="2">
    <location>
        <begin position="151"/>
        <end position="171"/>
    </location>
</feature>
<gene>
    <name evidence="3" type="ORF">RAK27_13545</name>
</gene>
<protein>
    <submittedName>
        <fullName evidence="3">Uncharacterized protein</fullName>
    </submittedName>
</protein>
<dbReference type="Proteomes" id="UP001290462">
    <property type="component" value="Unassembled WGS sequence"/>
</dbReference>
<dbReference type="EMBL" id="JAVBVO010000003">
    <property type="protein sequence ID" value="MDZ5759681.1"/>
    <property type="molecule type" value="Genomic_DNA"/>
</dbReference>
<organism evidence="3 4">
    <name type="scientific">Carnobacterium maltaromaticum</name>
    <name type="common">Carnobacterium piscicola</name>
    <dbReference type="NCBI Taxonomy" id="2751"/>
    <lineage>
        <taxon>Bacteria</taxon>
        <taxon>Bacillati</taxon>
        <taxon>Bacillota</taxon>
        <taxon>Bacilli</taxon>
        <taxon>Lactobacillales</taxon>
        <taxon>Carnobacteriaceae</taxon>
        <taxon>Carnobacterium</taxon>
    </lineage>
</organism>
<keyword evidence="2" id="KW-0812">Transmembrane</keyword>
<proteinExistence type="predicted"/>